<evidence type="ECO:0000256" key="1">
    <source>
        <dbReference type="ARBA" id="ARBA00007888"/>
    </source>
</evidence>
<name>A0A3E2BLM8_9BACT</name>
<dbReference type="PIRSF" id="PIRSF005622">
    <property type="entry name" value="Hydrgn_mat_hypD"/>
    <property type="match status" value="1"/>
</dbReference>
<keyword evidence="2" id="KW-0479">Metal-binding</keyword>
<evidence type="ECO:0000313" key="4">
    <source>
        <dbReference type="EMBL" id="RFT15547.1"/>
    </source>
</evidence>
<dbReference type="PANTHER" id="PTHR30149">
    <property type="entry name" value="HYDROGENASE PROTEIN ASSEMBLY PROTEIN HYPD"/>
    <property type="match status" value="1"/>
</dbReference>
<dbReference type="GO" id="GO:0070025">
    <property type="term" value="F:carbon monoxide binding"/>
    <property type="evidence" value="ECO:0007669"/>
    <property type="project" value="TreeGrafter"/>
</dbReference>
<dbReference type="InterPro" id="IPR042243">
    <property type="entry name" value="HypD_1"/>
</dbReference>
<evidence type="ECO:0000256" key="3">
    <source>
        <dbReference type="ARBA" id="ARBA00023004"/>
    </source>
</evidence>
<organism evidence="4 5">
    <name type="scientific">Candidatus Saccharicenans subterraneus</name>
    <dbReference type="NCBI Taxonomy" id="2508984"/>
    <lineage>
        <taxon>Bacteria</taxon>
        <taxon>Candidatus Aminicenantota</taxon>
        <taxon>Candidatus Aminicenantia</taxon>
        <taxon>Candidatus Aminicenantales</taxon>
        <taxon>Candidatus Saccharicenantaceae</taxon>
        <taxon>Candidatus Saccharicenans</taxon>
    </lineage>
</organism>
<dbReference type="Gene3D" id="3.40.50.11750">
    <property type="entry name" value="HypD, alpha/beta domain 1"/>
    <property type="match status" value="2"/>
</dbReference>
<reference evidence="4 5" key="1">
    <citation type="submission" date="2018-08" db="EMBL/GenBank/DDBJ databases">
        <title>Genome analysis of the thermophilic bacterium of the candidate phylum Aminicenantes from deep subsurface aquifer revealed its physiology and ecological role.</title>
        <authorList>
            <person name="Kadnikov V.V."/>
            <person name="Mardanov A.V."/>
            <person name="Beletsky A.V."/>
            <person name="Karnachuk O.V."/>
            <person name="Ravin N.V."/>
        </authorList>
    </citation>
    <scope>NUCLEOTIDE SEQUENCE [LARGE SCALE GENOMIC DNA]</scope>
    <source>
        <strain evidence="4">BY38</strain>
    </source>
</reference>
<evidence type="ECO:0000256" key="2">
    <source>
        <dbReference type="ARBA" id="ARBA00022723"/>
    </source>
</evidence>
<dbReference type="NCBIfam" id="TIGR00075">
    <property type="entry name" value="hypD"/>
    <property type="match status" value="1"/>
</dbReference>
<dbReference type="InterPro" id="IPR002780">
    <property type="entry name" value="Hyd_form_HypD"/>
</dbReference>
<dbReference type="InterPro" id="IPR042244">
    <property type="entry name" value="HypD_2_sf"/>
</dbReference>
<dbReference type="GO" id="GO:0051539">
    <property type="term" value="F:4 iron, 4 sulfur cluster binding"/>
    <property type="evidence" value="ECO:0007669"/>
    <property type="project" value="TreeGrafter"/>
</dbReference>
<evidence type="ECO:0000313" key="5">
    <source>
        <dbReference type="Proteomes" id="UP000257323"/>
    </source>
</evidence>
<dbReference type="EMBL" id="QUAH01000008">
    <property type="protein sequence ID" value="RFT15547.1"/>
    <property type="molecule type" value="Genomic_DNA"/>
</dbReference>
<sequence length="379" mass="41568">MARRKPSRELLSGWRSAPTIRNLLKAISIETGTIGRPLRIMEVCGTHTMTLHRSGLKPLLREAGVVMVSGPGCPVCITPDYYHEAIIDLVTSRKNILVATFGDMTRVPTARGSLQTTVPAPGSEIRIVYSPEEALELAVKNLEKEVIFFGAGFETTIPAIAFTVKRAAAENLKNFSLLAALWLIPPALQAILESGEVAIDGFIYPGHVSVIIGQQAYRFVAEKFGVPGAIAGFEPADVLLGILSVARQIRLGRPEVANEYRRVVQAEGNPRALALMEEMLEPYEADWRGLGRIKISGLRLRPRFQELDAVRKFDLHLQPAKPLKLGCRCGEVLKGLIEPVDCPLFGRSCDPDHPRGPCMVSYEGACLIEYKYSSGGRKQ</sequence>
<dbReference type="PANTHER" id="PTHR30149:SF0">
    <property type="entry name" value="HYDROGENASE MATURATION FACTOR HYPD"/>
    <property type="match status" value="1"/>
</dbReference>
<accession>A0A3E2BLM8</accession>
<protein>
    <submittedName>
        <fullName evidence="4">[NiFe] hydrogenase metallocenter assembly protein HypD</fullName>
    </submittedName>
</protein>
<proteinExistence type="inferred from homology"/>
<keyword evidence="3" id="KW-0408">Iron</keyword>
<gene>
    <name evidence="4" type="ORF">OP8BY_0195</name>
</gene>
<dbReference type="GO" id="GO:0005506">
    <property type="term" value="F:iron ion binding"/>
    <property type="evidence" value="ECO:0007669"/>
    <property type="project" value="TreeGrafter"/>
</dbReference>
<dbReference type="AlphaFoldDB" id="A0A3E2BLM8"/>
<comment type="caution">
    <text evidence="4">The sequence shown here is derived from an EMBL/GenBank/DDBJ whole genome shotgun (WGS) entry which is preliminary data.</text>
</comment>
<dbReference type="Proteomes" id="UP000257323">
    <property type="component" value="Unassembled WGS sequence"/>
</dbReference>
<dbReference type="Gene3D" id="6.10.20.100">
    <property type="match status" value="1"/>
</dbReference>
<comment type="similarity">
    <text evidence="1">Belongs to the HypD family.</text>
</comment>
<dbReference type="GO" id="GO:0051604">
    <property type="term" value="P:protein maturation"/>
    <property type="evidence" value="ECO:0007669"/>
    <property type="project" value="TreeGrafter"/>
</dbReference>
<dbReference type="Pfam" id="PF01924">
    <property type="entry name" value="HypD"/>
    <property type="match status" value="1"/>
</dbReference>